<name>A0AAU0F0D5_9FLAO</name>
<proteinExistence type="predicted"/>
<dbReference type="PROSITE" id="PS51257">
    <property type="entry name" value="PROKAR_LIPOPROTEIN"/>
    <property type="match status" value="1"/>
</dbReference>
<dbReference type="KEGG" id="bpor:BPO_1123"/>
<organism evidence="2 3">
    <name type="scientific">Bergeyella porcorum</name>
    <dbReference type="NCBI Taxonomy" id="1735111"/>
    <lineage>
        <taxon>Bacteria</taxon>
        <taxon>Pseudomonadati</taxon>
        <taxon>Bacteroidota</taxon>
        <taxon>Flavobacteriia</taxon>
        <taxon>Flavobacteriales</taxon>
        <taxon>Weeksellaceae</taxon>
        <taxon>Bergeyella</taxon>
    </lineage>
</organism>
<evidence type="ECO:0008006" key="4">
    <source>
        <dbReference type="Google" id="ProtNLM"/>
    </source>
</evidence>
<gene>
    <name evidence="2" type="ORF">BPO_1123</name>
</gene>
<protein>
    <recommendedName>
        <fullName evidence="4">Lipoprotein</fullName>
    </recommendedName>
</protein>
<evidence type="ECO:0000256" key="1">
    <source>
        <dbReference type="SAM" id="SignalP"/>
    </source>
</evidence>
<keyword evidence="3" id="KW-1185">Reference proteome</keyword>
<sequence length="147" mass="16594">MNTLLKTFGLVLIALFSSCQAQQTEKISIKNSKIIEANKKEFIGKPLSYLLSKINVEIKSVLPVPNKNRKEINCLYLRFVNNADFQKTNSKAMKDRPTQLTIVFNQNWGLDGETCKSAEVSCGGWTKEDEKNLGDLIIYDVYVVGKD</sequence>
<dbReference type="EMBL" id="CP136426">
    <property type="protein sequence ID" value="WOC51770.1"/>
    <property type="molecule type" value="Genomic_DNA"/>
</dbReference>
<accession>A0AAU0F0D5</accession>
<evidence type="ECO:0000313" key="2">
    <source>
        <dbReference type="EMBL" id="WOC51770.1"/>
    </source>
</evidence>
<feature type="chain" id="PRO_5043871387" description="Lipoprotein" evidence="1">
    <location>
        <begin position="22"/>
        <end position="147"/>
    </location>
</feature>
<keyword evidence="1" id="KW-0732">Signal</keyword>
<dbReference type="Proteomes" id="UP001432059">
    <property type="component" value="Chromosome"/>
</dbReference>
<reference evidence="2" key="1">
    <citation type="submission" date="2023-10" db="EMBL/GenBank/DDBJ databases">
        <title>Characterization and whole genome sequencing of a novel strain of Bergeyella porcorum QD2021 isolated from pig.</title>
        <authorList>
            <person name="Liu G."/>
            <person name="Chen C."/>
            <person name="Han X."/>
        </authorList>
    </citation>
    <scope>NUCLEOTIDE SEQUENCE</scope>
    <source>
        <strain evidence="2">QD2021</strain>
    </source>
</reference>
<feature type="signal peptide" evidence="1">
    <location>
        <begin position="1"/>
        <end position="21"/>
    </location>
</feature>
<evidence type="ECO:0000313" key="3">
    <source>
        <dbReference type="Proteomes" id="UP001432059"/>
    </source>
</evidence>
<dbReference type="AlphaFoldDB" id="A0AAU0F0D5"/>
<dbReference type="RefSeq" id="WP_327983488.1">
    <property type="nucleotide sequence ID" value="NZ_CP136426.1"/>
</dbReference>